<name>A0AA90STM3_9GAMM</name>
<comment type="caution">
    <text evidence="1">The sequence shown here is derived from an EMBL/GenBank/DDBJ whole genome shotgun (WGS) entry which is preliminary data.</text>
</comment>
<organism evidence="1 2">
    <name type="scientific">Candidatus Endonucleibacter bathymodioli</name>
    <dbReference type="NCBI Taxonomy" id="539814"/>
    <lineage>
        <taxon>Bacteria</taxon>
        <taxon>Pseudomonadati</taxon>
        <taxon>Pseudomonadota</taxon>
        <taxon>Gammaproteobacteria</taxon>
        <taxon>Oceanospirillales</taxon>
        <taxon>Endozoicomonadaceae</taxon>
        <taxon>Candidatus Endonucleibacter</taxon>
    </lineage>
</organism>
<gene>
    <name evidence="1" type="ORF">QS748_10765</name>
</gene>
<dbReference type="AlphaFoldDB" id="A0AA90STM3"/>
<evidence type="ECO:0000313" key="1">
    <source>
        <dbReference type="EMBL" id="MDP0589634.1"/>
    </source>
</evidence>
<sequence length="206" mass="22887">MGVALLAEEILRHAWSGSASKENKTKSSPLTSGAVERKDDESIEGVHILGSVSKGTEFGENTSFSTPKDFYGSWVNINKWLSANLLIKKIQDNKLGHAIHQTRASKIMEESARDILIKMSGKIDTVMIRLQSNSGMYTAKINNGNKKLNNCSRVDVEPYISVLSTMHECMSNSLTGGSFDNADFSHKCPLKFMQLTPFHYKSHQVF</sequence>
<dbReference type="EMBL" id="JASXSV010000017">
    <property type="protein sequence ID" value="MDP0589634.1"/>
    <property type="molecule type" value="Genomic_DNA"/>
</dbReference>
<reference evidence="1 2" key="1">
    <citation type="journal article" date="2023" name="bioRxiv">
        <title>An intranuclear bacterial parasite of deep-sea mussels expresses apoptosis inhibitors acquired from its host.</title>
        <authorList>
            <person name="Gonzalez Porras M.A."/>
            <person name="Assie A."/>
            <person name="Tietjen M."/>
            <person name="Violette M."/>
            <person name="Kleiner M."/>
            <person name="Gruber-Vodicka H."/>
            <person name="Dubilier N."/>
            <person name="Leisch N."/>
        </authorList>
    </citation>
    <scope>NUCLEOTIDE SEQUENCE [LARGE SCALE GENOMIC DNA]</scope>
    <source>
        <strain evidence="1">IAP13</strain>
    </source>
</reference>
<evidence type="ECO:0000313" key="2">
    <source>
        <dbReference type="Proteomes" id="UP001178148"/>
    </source>
</evidence>
<accession>A0AA90STM3</accession>
<proteinExistence type="predicted"/>
<keyword evidence="2" id="KW-1185">Reference proteome</keyword>
<dbReference type="Proteomes" id="UP001178148">
    <property type="component" value="Unassembled WGS sequence"/>
</dbReference>
<protein>
    <submittedName>
        <fullName evidence="1">Uncharacterized protein</fullName>
    </submittedName>
</protein>